<dbReference type="EMBL" id="CCYD01000252">
    <property type="protein sequence ID" value="CEG36864.1"/>
    <property type="molecule type" value="Genomic_DNA"/>
</dbReference>
<evidence type="ECO:0000313" key="1">
    <source>
        <dbReference type="EMBL" id="CEG36864.1"/>
    </source>
</evidence>
<proteinExistence type="predicted"/>
<organism evidence="1 2">
    <name type="scientific">Plasmopara halstedii</name>
    <name type="common">Downy mildew of sunflower</name>
    <dbReference type="NCBI Taxonomy" id="4781"/>
    <lineage>
        <taxon>Eukaryota</taxon>
        <taxon>Sar</taxon>
        <taxon>Stramenopiles</taxon>
        <taxon>Oomycota</taxon>
        <taxon>Peronosporomycetes</taxon>
        <taxon>Peronosporales</taxon>
        <taxon>Peronosporaceae</taxon>
        <taxon>Plasmopara</taxon>
    </lineage>
</organism>
<dbReference type="AlphaFoldDB" id="A0A0P1A9C1"/>
<accession>A0A0P1A9C1</accession>
<reference evidence="2" key="1">
    <citation type="submission" date="2014-09" db="EMBL/GenBank/DDBJ databases">
        <authorList>
            <person name="Sharma Rahul"/>
            <person name="Thines Marco"/>
        </authorList>
    </citation>
    <scope>NUCLEOTIDE SEQUENCE [LARGE SCALE GENOMIC DNA]</scope>
</reference>
<sequence>MGLESFNSCQRDEIVIHHYPSDMLLKEKENTLVSPSSRNVAVQERQQAAVQEQNFVKTGDF</sequence>
<keyword evidence="2" id="KW-1185">Reference proteome</keyword>
<evidence type="ECO:0000313" key="2">
    <source>
        <dbReference type="Proteomes" id="UP000054928"/>
    </source>
</evidence>
<protein>
    <submittedName>
        <fullName evidence="1">Uncharacterized protein</fullName>
    </submittedName>
</protein>
<dbReference type="RefSeq" id="XP_024573233.1">
    <property type="nucleotide sequence ID" value="XM_024722124.1"/>
</dbReference>
<dbReference type="Proteomes" id="UP000054928">
    <property type="component" value="Unassembled WGS sequence"/>
</dbReference>
<dbReference type="GeneID" id="36399172"/>
<name>A0A0P1A9C1_PLAHL</name>